<dbReference type="Gene3D" id="3.60.15.10">
    <property type="entry name" value="Ribonuclease Z/Hydroxyacylglutathione hydrolase-like"/>
    <property type="match status" value="1"/>
</dbReference>
<name>A0A2G8SMB5_9APHY</name>
<evidence type="ECO:0000256" key="2">
    <source>
        <dbReference type="ARBA" id="ARBA00007749"/>
    </source>
</evidence>
<protein>
    <recommendedName>
        <fullName evidence="6">Metallo-beta-lactamase domain-containing protein</fullName>
    </recommendedName>
</protein>
<dbReference type="InterPro" id="IPR051013">
    <property type="entry name" value="MBL_superfamily_lactonases"/>
</dbReference>
<evidence type="ECO:0000256" key="3">
    <source>
        <dbReference type="ARBA" id="ARBA00022723"/>
    </source>
</evidence>
<proteinExistence type="inferred from homology"/>
<evidence type="ECO:0000259" key="6">
    <source>
        <dbReference type="Pfam" id="PF00753"/>
    </source>
</evidence>
<comment type="caution">
    <text evidence="7">The sequence shown here is derived from an EMBL/GenBank/DDBJ whole genome shotgun (WGS) entry which is preliminary data.</text>
</comment>
<dbReference type="PANTHER" id="PTHR42978">
    <property type="entry name" value="QUORUM-QUENCHING LACTONASE YTNP-RELATED-RELATED"/>
    <property type="match status" value="1"/>
</dbReference>
<dbReference type="Proteomes" id="UP000230002">
    <property type="component" value="Unassembled WGS sequence"/>
</dbReference>
<dbReference type="Pfam" id="PF00753">
    <property type="entry name" value="Lactamase_B"/>
    <property type="match status" value="1"/>
</dbReference>
<evidence type="ECO:0000313" key="8">
    <source>
        <dbReference type="Proteomes" id="UP000230002"/>
    </source>
</evidence>
<dbReference type="InterPro" id="IPR001279">
    <property type="entry name" value="Metallo-B-lactamas"/>
</dbReference>
<sequence>MATPQFTLPNPDVNQPYIEVSALEAGLLQLIHTRFIAGSQPGESTMCPSLAFLLRHSTSKDLLVFDLGIRRDLESHPPAVQKVIENRIITTPQSVEESLRKGGLNPEDVTTVIVSHLHYDHIGEASSFPNATFIMGVDAEDLLRNGYPSNPVAEVLSTAIPLSRSRVLGIHVAHRPLSTRARLLW</sequence>
<keyword evidence="5" id="KW-0862">Zinc</keyword>
<evidence type="ECO:0000256" key="1">
    <source>
        <dbReference type="ARBA" id="ARBA00001947"/>
    </source>
</evidence>
<evidence type="ECO:0000256" key="4">
    <source>
        <dbReference type="ARBA" id="ARBA00022801"/>
    </source>
</evidence>
<reference evidence="7 8" key="1">
    <citation type="journal article" date="2015" name="Sci. Rep.">
        <title>Chromosome-level genome map provides insights into diverse defense mechanisms in the medicinal fungus Ganoderma sinense.</title>
        <authorList>
            <person name="Zhu Y."/>
            <person name="Xu J."/>
            <person name="Sun C."/>
            <person name="Zhou S."/>
            <person name="Xu H."/>
            <person name="Nelson D.R."/>
            <person name="Qian J."/>
            <person name="Song J."/>
            <person name="Luo H."/>
            <person name="Xiang L."/>
            <person name="Li Y."/>
            <person name="Xu Z."/>
            <person name="Ji A."/>
            <person name="Wang L."/>
            <person name="Lu S."/>
            <person name="Hayward A."/>
            <person name="Sun W."/>
            <person name="Li X."/>
            <person name="Schwartz D.C."/>
            <person name="Wang Y."/>
            <person name="Chen S."/>
        </authorList>
    </citation>
    <scope>NUCLEOTIDE SEQUENCE [LARGE SCALE GENOMIC DNA]</scope>
    <source>
        <strain evidence="7 8">ZZ0214-1</strain>
    </source>
</reference>
<dbReference type="STRING" id="1077348.A0A2G8SMB5"/>
<dbReference type="EMBL" id="AYKW01000004">
    <property type="protein sequence ID" value="PIL34914.1"/>
    <property type="molecule type" value="Genomic_DNA"/>
</dbReference>
<evidence type="ECO:0000313" key="7">
    <source>
        <dbReference type="EMBL" id="PIL34914.1"/>
    </source>
</evidence>
<organism evidence="7 8">
    <name type="scientific">Ganoderma sinense ZZ0214-1</name>
    <dbReference type="NCBI Taxonomy" id="1077348"/>
    <lineage>
        <taxon>Eukaryota</taxon>
        <taxon>Fungi</taxon>
        <taxon>Dikarya</taxon>
        <taxon>Basidiomycota</taxon>
        <taxon>Agaricomycotina</taxon>
        <taxon>Agaricomycetes</taxon>
        <taxon>Polyporales</taxon>
        <taxon>Polyporaceae</taxon>
        <taxon>Ganoderma</taxon>
    </lineage>
</organism>
<evidence type="ECO:0000256" key="5">
    <source>
        <dbReference type="ARBA" id="ARBA00022833"/>
    </source>
</evidence>
<dbReference type="SUPFAM" id="SSF56281">
    <property type="entry name" value="Metallo-hydrolase/oxidoreductase"/>
    <property type="match status" value="1"/>
</dbReference>
<dbReference type="PANTHER" id="PTHR42978:SF2">
    <property type="entry name" value="102 KBASES UNSTABLE REGION: FROM 1 TO 119443"/>
    <property type="match status" value="1"/>
</dbReference>
<feature type="domain" description="Metallo-beta-lactamase" evidence="6">
    <location>
        <begin position="47"/>
        <end position="133"/>
    </location>
</feature>
<keyword evidence="8" id="KW-1185">Reference proteome</keyword>
<keyword evidence="4" id="KW-0378">Hydrolase</keyword>
<dbReference type="GO" id="GO:0016787">
    <property type="term" value="F:hydrolase activity"/>
    <property type="evidence" value="ECO:0007669"/>
    <property type="project" value="UniProtKB-KW"/>
</dbReference>
<dbReference type="OrthoDB" id="10250730at2759"/>
<accession>A0A2G8SMB5</accession>
<dbReference type="AlphaFoldDB" id="A0A2G8SMB5"/>
<comment type="similarity">
    <text evidence="2">Belongs to the metallo-beta-lactamase superfamily.</text>
</comment>
<dbReference type="InterPro" id="IPR036866">
    <property type="entry name" value="RibonucZ/Hydroxyglut_hydro"/>
</dbReference>
<gene>
    <name evidence="7" type="ORF">GSI_02701</name>
</gene>
<keyword evidence="3" id="KW-0479">Metal-binding</keyword>
<dbReference type="GO" id="GO:0046872">
    <property type="term" value="F:metal ion binding"/>
    <property type="evidence" value="ECO:0007669"/>
    <property type="project" value="UniProtKB-KW"/>
</dbReference>
<comment type="cofactor">
    <cofactor evidence="1">
        <name>Zn(2+)</name>
        <dbReference type="ChEBI" id="CHEBI:29105"/>
    </cofactor>
</comment>